<name>A0AAE1HNG4_9NEOP</name>
<protein>
    <submittedName>
        <fullName evidence="1">Uridine 5'-monophosphate synthase</fullName>
    </submittedName>
</protein>
<evidence type="ECO:0000313" key="2">
    <source>
        <dbReference type="Proteomes" id="UP001219518"/>
    </source>
</evidence>
<comment type="caution">
    <text evidence="1">The sequence shown here is derived from an EMBL/GenBank/DDBJ whole genome shotgun (WGS) entry which is preliminary data.</text>
</comment>
<dbReference type="PANTHER" id="PTHR46113">
    <property type="entry name" value="SNAC DOMAIN-CONTAINING PROTEIN"/>
    <property type="match status" value="1"/>
</dbReference>
<accession>A0AAE1HNG4</accession>
<dbReference type="Proteomes" id="UP001219518">
    <property type="component" value="Unassembled WGS sequence"/>
</dbReference>
<dbReference type="AlphaFoldDB" id="A0AAE1HNG4"/>
<proteinExistence type="predicted"/>
<gene>
    <name evidence="1" type="ORF">KUF71_012744</name>
</gene>
<reference evidence="1" key="2">
    <citation type="journal article" date="2023" name="BMC Genomics">
        <title>Pest status, molecular evolution, and epigenetic factors derived from the genome assembly of Frankliniella fusca, a thysanopteran phytovirus vector.</title>
        <authorList>
            <person name="Catto M.A."/>
            <person name="Labadie P.E."/>
            <person name="Jacobson A.L."/>
            <person name="Kennedy G.G."/>
            <person name="Srinivasan R."/>
            <person name="Hunt B.G."/>
        </authorList>
    </citation>
    <scope>NUCLEOTIDE SEQUENCE</scope>
    <source>
        <strain evidence="1">PL_HMW_Pooled</strain>
    </source>
</reference>
<organism evidence="1 2">
    <name type="scientific">Frankliniella fusca</name>
    <dbReference type="NCBI Taxonomy" id="407009"/>
    <lineage>
        <taxon>Eukaryota</taxon>
        <taxon>Metazoa</taxon>
        <taxon>Ecdysozoa</taxon>
        <taxon>Arthropoda</taxon>
        <taxon>Hexapoda</taxon>
        <taxon>Insecta</taxon>
        <taxon>Pterygota</taxon>
        <taxon>Neoptera</taxon>
        <taxon>Paraneoptera</taxon>
        <taxon>Thysanoptera</taxon>
        <taxon>Terebrantia</taxon>
        <taxon>Thripoidea</taxon>
        <taxon>Thripidae</taxon>
        <taxon>Frankliniella</taxon>
    </lineage>
</organism>
<keyword evidence="2" id="KW-1185">Reference proteome</keyword>
<dbReference type="PANTHER" id="PTHR46113:SF1">
    <property type="entry name" value="PEPTIDASE M17 LEUCYL AMINOPEPTIDASE N-TERMINAL DOMAIN-CONTAINING PROTEIN"/>
    <property type="match status" value="1"/>
</dbReference>
<evidence type="ECO:0000313" key="1">
    <source>
        <dbReference type="EMBL" id="KAK3924611.1"/>
    </source>
</evidence>
<reference evidence="1" key="1">
    <citation type="submission" date="2021-07" db="EMBL/GenBank/DDBJ databases">
        <authorList>
            <person name="Catto M.A."/>
            <person name="Jacobson A."/>
            <person name="Kennedy G."/>
            <person name="Labadie P."/>
            <person name="Hunt B.G."/>
            <person name="Srinivasan R."/>
        </authorList>
    </citation>
    <scope>NUCLEOTIDE SEQUENCE</scope>
    <source>
        <strain evidence="1">PL_HMW_Pooled</strain>
        <tissue evidence="1">Head</tissue>
    </source>
</reference>
<sequence>MDQAKFSTGADDDELDRILTPEVVQKILQFATLKLQSEQVREDYQYFLQLVILFVGGKLDRFHFRPPMALSSARFMGRIINCLTMYMFCKGGQFQLDETVLSGIREVNVFTVTTYLEPWFTATDPVKAPLTDLLLLKDIMHYSAVSPLTAECALNAFKGHMWYLSEECVALAFFDDRVPISTKRAMVLNLGVQKKATYKSRMKYVVGQKDNMYDLIDKDLDFFVSKHTLKFFEYLRIDSSFLSADPATWHTLPSNIQALETVKGLQVVNDIAERGVALIKSYSACEGKVTNDETELQKIIVVCRKLIMEETPKDMTIKGVMEKIKDKMNKNSTK</sequence>
<dbReference type="EMBL" id="JAHWGI010001195">
    <property type="protein sequence ID" value="KAK3924611.1"/>
    <property type="molecule type" value="Genomic_DNA"/>
</dbReference>